<dbReference type="AlphaFoldDB" id="A0A8J8XEX3"/>
<dbReference type="Proteomes" id="UP000007752">
    <property type="component" value="Chromosome 1"/>
</dbReference>
<evidence type="ECO:0000313" key="1">
    <source>
        <dbReference type="EMBL" id="EEE54632.1"/>
    </source>
</evidence>
<sequence length="69" mass="7412">MIVCLHSYLLGFVREITVFLAALVFPCTILTGNERHSPVQGQCSAGFMEPGSRQNPACRGASPCVLGMK</sequence>
<reference evidence="1" key="2">
    <citation type="submission" date="2008-12" db="EMBL/GenBank/DDBJ databases">
        <title>Improved gene annotation of the rice (Oryza sativa) genomes.</title>
        <authorList>
            <person name="Wang J."/>
            <person name="Li R."/>
            <person name="Fan W."/>
            <person name="Huang Q."/>
            <person name="Zhang J."/>
            <person name="Zhou Y."/>
            <person name="Hu Y."/>
            <person name="Zi S."/>
            <person name="Li J."/>
            <person name="Ni P."/>
            <person name="Zheng H."/>
            <person name="Zhang Y."/>
            <person name="Zhao M."/>
            <person name="Hao Q."/>
            <person name="McDermott J."/>
            <person name="Samudrala R."/>
            <person name="Kristiansen K."/>
            <person name="Wong G.K.-S."/>
        </authorList>
    </citation>
    <scope>NUCLEOTIDE SEQUENCE</scope>
</reference>
<gene>
    <name evidence="1" type="ORF">OsJ_01889</name>
</gene>
<dbReference type="HOGENOM" id="CLU_2780385_0_0_1"/>
<organism evidence="1">
    <name type="scientific">Oryza sativa subsp. japonica</name>
    <name type="common">Rice</name>
    <dbReference type="NCBI Taxonomy" id="39947"/>
    <lineage>
        <taxon>Eukaryota</taxon>
        <taxon>Viridiplantae</taxon>
        <taxon>Streptophyta</taxon>
        <taxon>Embryophyta</taxon>
        <taxon>Tracheophyta</taxon>
        <taxon>Spermatophyta</taxon>
        <taxon>Magnoliopsida</taxon>
        <taxon>Liliopsida</taxon>
        <taxon>Poales</taxon>
        <taxon>Poaceae</taxon>
        <taxon>BOP clade</taxon>
        <taxon>Oryzoideae</taxon>
        <taxon>Oryzeae</taxon>
        <taxon>Oryzinae</taxon>
        <taxon>Oryza</taxon>
        <taxon>Oryza sativa</taxon>
    </lineage>
</organism>
<dbReference type="EMBL" id="CM000138">
    <property type="protein sequence ID" value="EEE54632.1"/>
    <property type="molecule type" value="Genomic_DNA"/>
</dbReference>
<proteinExistence type="predicted"/>
<protein>
    <submittedName>
        <fullName evidence="1">Uncharacterized protein</fullName>
    </submittedName>
</protein>
<dbReference type="Gramene" id="Os01t0387865-01">
    <property type="protein sequence ID" value="Os01t0387865-01"/>
    <property type="gene ID" value="Os01g0387865"/>
</dbReference>
<reference evidence="1" key="1">
    <citation type="journal article" date="2005" name="PLoS Biol.">
        <title>The genomes of Oryza sativa: a history of duplications.</title>
        <authorList>
            <person name="Yu J."/>
            <person name="Wang J."/>
            <person name="Lin W."/>
            <person name="Li S."/>
            <person name="Li H."/>
            <person name="Zhou J."/>
            <person name="Ni P."/>
            <person name="Dong W."/>
            <person name="Hu S."/>
            <person name="Zeng C."/>
            <person name="Zhang J."/>
            <person name="Zhang Y."/>
            <person name="Li R."/>
            <person name="Xu Z."/>
            <person name="Li S."/>
            <person name="Li X."/>
            <person name="Zheng H."/>
            <person name="Cong L."/>
            <person name="Lin L."/>
            <person name="Yin J."/>
            <person name="Geng J."/>
            <person name="Li G."/>
            <person name="Shi J."/>
            <person name="Liu J."/>
            <person name="Lv H."/>
            <person name="Li J."/>
            <person name="Wang J."/>
            <person name="Deng Y."/>
            <person name="Ran L."/>
            <person name="Shi X."/>
            <person name="Wang X."/>
            <person name="Wu Q."/>
            <person name="Li C."/>
            <person name="Ren X."/>
            <person name="Wang J."/>
            <person name="Wang X."/>
            <person name="Li D."/>
            <person name="Liu D."/>
            <person name="Zhang X."/>
            <person name="Ji Z."/>
            <person name="Zhao W."/>
            <person name="Sun Y."/>
            <person name="Zhang Z."/>
            <person name="Bao J."/>
            <person name="Han Y."/>
            <person name="Dong L."/>
            <person name="Ji J."/>
            <person name="Chen P."/>
            <person name="Wu S."/>
            <person name="Liu J."/>
            <person name="Xiao Y."/>
            <person name="Bu D."/>
            <person name="Tan J."/>
            <person name="Yang L."/>
            <person name="Ye C."/>
            <person name="Zhang J."/>
            <person name="Xu J."/>
            <person name="Zhou Y."/>
            <person name="Yu Y."/>
            <person name="Zhang B."/>
            <person name="Zhuang S."/>
            <person name="Wei H."/>
            <person name="Liu B."/>
            <person name="Lei M."/>
            <person name="Yu H."/>
            <person name="Li Y."/>
            <person name="Xu H."/>
            <person name="Wei S."/>
            <person name="He X."/>
            <person name="Fang L."/>
            <person name="Zhang Z."/>
            <person name="Zhang Y."/>
            <person name="Huang X."/>
            <person name="Su Z."/>
            <person name="Tong W."/>
            <person name="Li J."/>
            <person name="Tong Z."/>
            <person name="Li S."/>
            <person name="Ye J."/>
            <person name="Wang L."/>
            <person name="Fang L."/>
            <person name="Lei T."/>
            <person name="Chen C."/>
            <person name="Chen H."/>
            <person name="Xu Z."/>
            <person name="Li H."/>
            <person name="Huang H."/>
            <person name="Zhang F."/>
            <person name="Xu H."/>
            <person name="Li N."/>
            <person name="Zhao C."/>
            <person name="Li S."/>
            <person name="Dong L."/>
            <person name="Huang Y."/>
            <person name="Li L."/>
            <person name="Xi Y."/>
            <person name="Qi Q."/>
            <person name="Li W."/>
            <person name="Zhang B."/>
            <person name="Hu W."/>
            <person name="Zhang Y."/>
            <person name="Tian X."/>
            <person name="Jiao Y."/>
            <person name="Liang X."/>
            <person name="Jin J."/>
            <person name="Gao L."/>
            <person name="Zheng W."/>
            <person name="Hao B."/>
            <person name="Liu S."/>
            <person name="Wang W."/>
            <person name="Yuan L."/>
            <person name="Cao M."/>
            <person name="McDermott J."/>
            <person name="Samudrala R."/>
            <person name="Wang J."/>
            <person name="Wong G.K."/>
            <person name="Yang H."/>
        </authorList>
    </citation>
    <scope>NUCLEOTIDE SEQUENCE [LARGE SCALE GENOMIC DNA]</scope>
</reference>
<accession>A0A8J8XEX3</accession>
<name>A0A8J8XEX3_ORYSJ</name>